<feature type="non-terminal residue" evidence="1">
    <location>
        <position position="1"/>
    </location>
</feature>
<comment type="caution">
    <text evidence="1">The sequence shown here is derived from an EMBL/GenBank/DDBJ whole genome shotgun (WGS) entry which is preliminary data.</text>
</comment>
<organism evidence="1">
    <name type="scientific">marine sediment metagenome</name>
    <dbReference type="NCBI Taxonomy" id="412755"/>
    <lineage>
        <taxon>unclassified sequences</taxon>
        <taxon>metagenomes</taxon>
        <taxon>ecological metagenomes</taxon>
    </lineage>
</organism>
<reference evidence="1" key="1">
    <citation type="journal article" date="2014" name="Front. Microbiol.">
        <title>High frequency of phylogenetically diverse reductive dehalogenase-homologous genes in deep subseafloor sedimentary metagenomes.</title>
        <authorList>
            <person name="Kawai M."/>
            <person name="Futagami T."/>
            <person name="Toyoda A."/>
            <person name="Takaki Y."/>
            <person name="Nishi S."/>
            <person name="Hori S."/>
            <person name="Arai W."/>
            <person name="Tsubouchi T."/>
            <person name="Morono Y."/>
            <person name="Uchiyama I."/>
            <person name="Ito T."/>
            <person name="Fujiyama A."/>
            <person name="Inagaki F."/>
            <person name="Takami H."/>
        </authorList>
    </citation>
    <scope>NUCLEOTIDE SEQUENCE</scope>
    <source>
        <strain evidence="1">Expedition CK06-06</strain>
    </source>
</reference>
<gene>
    <name evidence="1" type="ORF">S03H2_25521</name>
</gene>
<evidence type="ECO:0000313" key="1">
    <source>
        <dbReference type="EMBL" id="GAH33293.1"/>
    </source>
</evidence>
<sequence length="38" mass="4444">RIMLLSDILEGDGSVKINSNIMKRKRNAVFIMYRFNIS</sequence>
<proteinExistence type="predicted"/>
<accession>X1GJV9</accession>
<name>X1GJV9_9ZZZZ</name>
<protein>
    <submittedName>
        <fullName evidence="1">Uncharacterized protein</fullName>
    </submittedName>
</protein>
<dbReference type="EMBL" id="BARU01014473">
    <property type="protein sequence ID" value="GAH33293.1"/>
    <property type="molecule type" value="Genomic_DNA"/>
</dbReference>
<dbReference type="AlphaFoldDB" id="X1GJV9"/>